<gene>
    <name evidence="2" type="ORF">FHR98_003110</name>
</gene>
<keyword evidence="2" id="KW-0378">Hydrolase</keyword>
<name>A0A839SYP6_9PROT</name>
<dbReference type="GO" id="GO:0006508">
    <property type="term" value="P:proteolysis"/>
    <property type="evidence" value="ECO:0007669"/>
    <property type="project" value="UniProtKB-KW"/>
</dbReference>
<keyword evidence="3" id="KW-1185">Reference proteome</keyword>
<dbReference type="SMART" id="SM00460">
    <property type="entry name" value="TGc"/>
    <property type="match status" value="1"/>
</dbReference>
<comment type="caution">
    <text evidence="2">The sequence shown here is derived from an EMBL/GenBank/DDBJ whole genome shotgun (WGS) entry which is preliminary data.</text>
</comment>
<dbReference type="Pfam" id="PF01841">
    <property type="entry name" value="Transglut_core"/>
    <property type="match status" value="1"/>
</dbReference>
<dbReference type="SUPFAM" id="SSF54001">
    <property type="entry name" value="Cysteine proteinases"/>
    <property type="match status" value="1"/>
</dbReference>
<dbReference type="InterPro" id="IPR038765">
    <property type="entry name" value="Papain-like_cys_pep_sf"/>
</dbReference>
<dbReference type="RefSeq" id="WP_183417619.1">
    <property type="nucleotide sequence ID" value="NZ_JACHXA010000010.1"/>
</dbReference>
<feature type="domain" description="Transglutaminase-like" evidence="1">
    <location>
        <begin position="161"/>
        <end position="226"/>
    </location>
</feature>
<organism evidence="2 3">
    <name type="scientific">Limibacillus halophilus</name>
    <dbReference type="NCBI Taxonomy" id="1579333"/>
    <lineage>
        <taxon>Bacteria</taxon>
        <taxon>Pseudomonadati</taxon>
        <taxon>Pseudomonadota</taxon>
        <taxon>Alphaproteobacteria</taxon>
        <taxon>Rhodospirillales</taxon>
        <taxon>Rhodovibrionaceae</taxon>
        <taxon>Limibacillus</taxon>
    </lineage>
</organism>
<dbReference type="PANTHER" id="PTHR33490:SF12">
    <property type="entry name" value="BLL5557 PROTEIN"/>
    <property type="match status" value="1"/>
</dbReference>
<dbReference type="Gene3D" id="3.10.620.30">
    <property type="match status" value="1"/>
</dbReference>
<reference evidence="2 3" key="1">
    <citation type="submission" date="2020-08" db="EMBL/GenBank/DDBJ databases">
        <title>Genomic Encyclopedia of Type Strains, Phase III (KMG-III): the genomes of soil and plant-associated and newly described type strains.</title>
        <authorList>
            <person name="Whitman W."/>
        </authorList>
    </citation>
    <scope>NUCLEOTIDE SEQUENCE [LARGE SCALE GENOMIC DNA]</scope>
    <source>
        <strain evidence="2 3">CECT 8803</strain>
    </source>
</reference>
<proteinExistence type="predicted"/>
<evidence type="ECO:0000313" key="3">
    <source>
        <dbReference type="Proteomes" id="UP000581135"/>
    </source>
</evidence>
<dbReference type="Proteomes" id="UP000581135">
    <property type="component" value="Unassembled WGS sequence"/>
</dbReference>
<protein>
    <submittedName>
        <fullName evidence="2">Transglutaminase-like putative cysteine protease</fullName>
    </submittedName>
</protein>
<dbReference type="EMBL" id="JACHXA010000010">
    <property type="protein sequence ID" value="MBB3066800.1"/>
    <property type="molecule type" value="Genomic_DNA"/>
</dbReference>
<evidence type="ECO:0000313" key="2">
    <source>
        <dbReference type="EMBL" id="MBB3066800.1"/>
    </source>
</evidence>
<dbReference type="AlphaFoldDB" id="A0A839SYP6"/>
<dbReference type="GO" id="GO:0008233">
    <property type="term" value="F:peptidase activity"/>
    <property type="evidence" value="ECO:0007669"/>
    <property type="project" value="UniProtKB-KW"/>
</dbReference>
<sequence>MLIRYGYDITVNCQQATPMVCLMAVHDDRAKDIRSPEVVVTNPHVQTRTYRDLFGNICRRFLAPAGDFSIWSDGTIEDDGICDPIRSEAKEIPVADLPDGCLLYLMGSRYCETDRLSQIAWDLFQNVSPGWARVQAICDFVHQHIAFGYQNARATRTALDAYQERVGVCRDYAHLAIALCRCMNIPARYVNGYLGDIGVPIVDPADFSAWIEVFLDGRWMVFDPRNNVPRIGRIVVARGRDAADIPLINSFGPHVMKSFRVWTYDITELAVEA</sequence>
<dbReference type="PANTHER" id="PTHR33490">
    <property type="entry name" value="BLR5614 PROTEIN-RELATED"/>
    <property type="match status" value="1"/>
</dbReference>
<keyword evidence="2" id="KW-0645">Protease</keyword>
<accession>A0A839SYP6</accession>
<dbReference type="Gene3D" id="2.60.40.2250">
    <property type="match status" value="1"/>
</dbReference>
<dbReference type="InterPro" id="IPR002931">
    <property type="entry name" value="Transglutaminase-like"/>
</dbReference>
<evidence type="ECO:0000259" key="1">
    <source>
        <dbReference type="SMART" id="SM00460"/>
    </source>
</evidence>